<accession>A0A0U5CEU9</accession>
<dbReference type="InterPro" id="IPR043504">
    <property type="entry name" value="Peptidase_S1_PA_chymotrypsin"/>
</dbReference>
<dbReference type="PROSITE" id="PS00134">
    <property type="entry name" value="TRYPSIN_HIS"/>
    <property type="match status" value="1"/>
</dbReference>
<dbReference type="EC" id="3.4.21.-" evidence="7"/>
<evidence type="ECO:0000256" key="3">
    <source>
        <dbReference type="ARBA" id="ARBA00022670"/>
    </source>
</evidence>
<keyword evidence="5 7" id="KW-0378">Hydrolase</keyword>
<dbReference type="OrthoDB" id="3693942at2759"/>
<dbReference type="PANTHER" id="PTHR15462:SF8">
    <property type="entry name" value="SERINE PROTEASE"/>
    <property type="match status" value="1"/>
</dbReference>
<dbReference type="GO" id="GO:0004252">
    <property type="term" value="F:serine-type endopeptidase activity"/>
    <property type="evidence" value="ECO:0007669"/>
    <property type="project" value="InterPro"/>
</dbReference>
<keyword evidence="6 7" id="KW-0720">Serine protease</keyword>
<dbReference type="InterPro" id="IPR018114">
    <property type="entry name" value="TRYPSIN_HIS"/>
</dbReference>
<gene>
    <name evidence="8" type="ORF">ASPCAL11702</name>
</gene>
<dbReference type="InterPro" id="IPR050966">
    <property type="entry name" value="Glutamyl_endopeptidase"/>
</dbReference>
<dbReference type="InterPro" id="IPR008256">
    <property type="entry name" value="Peptidase_S1B"/>
</dbReference>
<evidence type="ECO:0000313" key="8">
    <source>
        <dbReference type="EMBL" id="CEL08553.1"/>
    </source>
</evidence>
<keyword evidence="4" id="KW-0732">Signal</keyword>
<name>A0A0U5CEU9_ASPCI</name>
<evidence type="ECO:0000256" key="4">
    <source>
        <dbReference type="ARBA" id="ARBA00022729"/>
    </source>
</evidence>
<dbReference type="OMA" id="YRINTFR"/>
<evidence type="ECO:0000256" key="5">
    <source>
        <dbReference type="ARBA" id="ARBA00022801"/>
    </source>
</evidence>
<protein>
    <recommendedName>
        <fullName evidence="7">Serine protease</fullName>
        <ecNumber evidence="7">3.4.21.-</ecNumber>
    </recommendedName>
</protein>
<evidence type="ECO:0000256" key="1">
    <source>
        <dbReference type="ARBA" id="ARBA00007664"/>
    </source>
</evidence>
<comment type="similarity">
    <text evidence="2 7">Belongs to the peptidase S1B family.</text>
</comment>
<dbReference type="PRINTS" id="PR00839">
    <property type="entry name" value="V8PROTEASE"/>
</dbReference>
<evidence type="ECO:0000256" key="2">
    <source>
        <dbReference type="ARBA" id="ARBA00008764"/>
    </source>
</evidence>
<dbReference type="AlphaFoldDB" id="A0A0U5CEU9"/>
<comment type="similarity">
    <text evidence="1">Belongs to the peptidase S1 family.</text>
</comment>
<evidence type="ECO:0000256" key="6">
    <source>
        <dbReference type="ARBA" id="ARBA00022825"/>
    </source>
</evidence>
<proteinExistence type="inferred from homology"/>
<dbReference type="PANTHER" id="PTHR15462">
    <property type="entry name" value="SERINE PROTEASE"/>
    <property type="match status" value="1"/>
</dbReference>
<evidence type="ECO:0000256" key="7">
    <source>
        <dbReference type="RuleBase" id="RU004296"/>
    </source>
</evidence>
<dbReference type="Gene3D" id="2.40.10.10">
    <property type="entry name" value="Trypsin-like serine proteases"/>
    <property type="match status" value="2"/>
</dbReference>
<dbReference type="Proteomes" id="UP000054771">
    <property type="component" value="Unassembled WGS sequence"/>
</dbReference>
<dbReference type="EMBL" id="CDMC01000011">
    <property type="protein sequence ID" value="CEL08553.1"/>
    <property type="molecule type" value="Genomic_DNA"/>
</dbReference>
<keyword evidence="3 7" id="KW-0645">Protease</keyword>
<dbReference type="SUPFAM" id="SSF50494">
    <property type="entry name" value="Trypsin-like serine proteases"/>
    <property type="match status" value="1"/>
</dbReference>
<dbReference type="InterPro" id="IPR009003">
    <property type="entry name" value="Peptidase_S1_PA"/>
</dbReference>
<dbReference type="GO" id="GO:0006508">
    <property type="term" value="P:proteolysis"/>
    <property type="evidence" value="ECO:0007669"/>
    <property type="project" value="UniProtKB-KW"/>
</dbReference>
<sequence>MSIIAGTWDLNPSSPAPAELKLDGPTYHEDSILLLDERIPVSAEDIQPGGKYRSIAKLFIRYAGQEPEDTRYAMATGWLIRDDILVTAGHCAFDWTLKDTEGLGRAVEVKAYIGYHGKASVNEGLLASGSVQFRYGVKVVTTEGWLKGGSDRNNDVAFVQLNRPFDDLTPFEYQSTPLLGSEVIGVVGYPADRIYKEESGGQMYEEFRQTRWNLDHSAGKLLEYRINTFRGQTGAPVLLKSNHASIGTHVYGGPEKNAASVIGEHGNPYAEYIPVFDRSFPEVSLLTPRPGVTYVEIQATDIRGANPEEES</sequence>
<dbReference type="Pfam" id="PF13365">
    <property type="entry name" value="Trypsin_2"/>
    <property type="match status" value="1"/>
</dbReference>
<reference evidence="9" key="1">
    <citation type="journal article" date="2016" name="Genome Announc.">
        <title>Draft genome sequences of fungus Aspergillus calidoustus.</title>
        <authorList>
            <person name="Horn F."/>
            <person name="Linde J."/>
            <person name="Mattern D.J."/>
            <person name="Walther G."/>
            <person name="Guthke R."/>
            <person name="Scherlach K."/>
            <person name="Martin K."/>
            <person name="Brakhage A.A."/>
            <person name="Petzke L."/>
            <person name="Valiante V."/>
        </authorList>
    </citation>
    <scope>NUCLEOTIDE SEQUENCE [LARGE SCALE GENOMIC DNA]</scope>
    <source>
        <strain evidence="9">SF006504</strain>
    </source>
</reference>
<evidence type="ECO:0000313" key="9">
    <source>
        <dbReference type="Proteomes" id="UP000054771"/>
    </source>
</evidence>
<keyword evidence="9" id="KW-1185">Reference proteome</keyword>
<dbReference type="STRING" id="454130.A0A0U5CEU9"/>
<organism evidence="8 9">
    <name type="scientific">Aspergillus calidoustus</name>
    <dbReference type="NCBI Taxonomy" id="454130"/>
    <lineage>
        <taxon>Eukaryota</taxon>
        <taxon>Fungi</taxon>
        <taxon>Dikarya</taxon>
        <taxon>Ascomycota</taxon>
        <taxon>Pezizomycotina</taxon>
        <taxon>Eurotiomycetes</taxon>
        <taxon>Eurotiomycetidae</taxon>
        <taxon>Eurotiales</taxon>
        <taxon>Aspergillaceae</taxon>
        <taxon>Aspergillus</taxon>
        <taxon>Aspergillus subgen. Nidulantes</taxon>
    </lineage>
</organism>